<dbReference type="InterPro" id="IPR011330">
    <property type="entry name" value="Glyco_hydro/deAcase_b/a-brl"/>
</dbReference>
<sequence length="254" mass="26317">MAPPPATAPPEFTLVVSVHDVAPATLPETAAWLGDLDALGVPATLLVIPSAFAGGPSLADDPGTAAAIRRARDRGHEASLHGFTHVGVPGGPPWRQRVNQIMARGAGEFCALGEDEARRRLEAGLAVLTAAGLPVTGFTPPGWLASPGTRAALDGLGFTYWTSQAAVHDLGGGRALRMPALSHRPGGRGERTGARLMVQASRLFARTRRPFRIALHPADLGRPGLREAALASIGHALSAGARPVTYEALVTSAR</sequence>
<dbReference type="Gene3D" id="3.20.20.370">
    <property type="entry name" value="Glycoside hydrolase/deacetylase"/>
    <property type="match status" value="1"/>
</dbReference>
<dbReference type="SUPFAM" id="SSF88713">
    <property type="entry name" value="Glycoside hydrolase/deacetylase"/>
    <property type="match status" value="1"/>
</dbReference>
<dbReference type="CDD" id="cd11374">
    <property type="entry name" value="CE4_u10"/>
    <property type="match status" value="1"/>
</dbReference>
<evidence type="ECO:0000313" key="1">
    <source>
        <dbReference type="EMBL" id="GAA3241406.1"/>
    </source>
</evidence>
<proteinExistence type="predicted"/>
<name>A0ABP6QM23_9ACTN</name>
<evidence type="ECO:0000313" key="2">
    <source>
        <dbReference type="Proteomes" id="UP001501237"/>
    </source>
</evidence>
<dbReference type="Proteomes" id="UP001501237">
    <property type="component" value="Unassembled WGS sequence"/>
</dbReference>
<keyword evidence="2" id="KW-1185">Reference proteome</keyword>
<organism evidence="1 2">
    <name type="scientific">Actinocorallia longicatena</name>
    <dbReference type="NCBI Taxonomy" id="111803"/>
    <lineage>
        <taxon>Bacteria</taxon>
        <taxon>Bacillati</taxon>
        <taxon>Actinomycetota</taxon>
        <taxon>Actinomycetes</taxon>
        <taxon>Streptosporangiales</taxon>
        <taxon>Thermomonosporaceae</taxon>
        <taxon>Actinocorallia</taxon>
    </lineage>
</organism>
<reference evidence="2" key="1">
    <citation type="journal article" date="2019" name="Int. J. Syst. Evol. Microbiol.">
        <title>The Global Catalogue of Microorganisms (GCM) 10K type strain sequencing project: providing services to taxonomists for standard genome sequencing and annotation.</title>
        <authorList>
            <consortium name="The Broad Institute Genomics Platform"/>
            <consortium name="The Broad Institute Genome Sequencing Center for Infectious Disease"/>
            <person name="Wu L."/>
            <person name="Ma J."/>
        </authorList>
    </citation>
    <scope>NUCLEOTIDE SEQUENCE [LARGE SCALE GENOMIC DNA]</scope>
    <source>
        <strain evidence="2">JCM 9377</strain>
    </source>
</reference>
<dbReference type="RefSeq" id="WP_344839332.1">
    <property type="nucleotide sequence ID" value="NZ_BAAAUV010000045.1"/>
</dbReference>
<gene>
    <name evidence="1" type="ORF">GCM10010468_78630</name>
</gene>
<dbReference type="Pfam" id="PF10096">
    <property type="entry name" value="DUF2334"/>
    <property type="match status" value="1"/>
</dbReference>
<dbReference type="EMBL" id="BAAAUV010000045">
    <property type="protein sequence ID" value="GAA3241406.1"/>
    <property type="molecule type" value="Genomic_DNA"/>
</dbReference>
<protein>
    <submittedName>
        <fullName evidence="1">DUF2334 domain-containing protein</fullName>
    </submittedName>
</protein>
<comment type="caution">
    <text evidence="1">The sequence shown here is derived from an EMBL/GenBank/DDBJ whole genome shotgun (WGS) entry which is preliminary data.</text>
</comment>
<accession>A0ABP6QM23</accession>
<dbReference type="InterPro" id="IPR018763">
    <property type="entry name" value="DUF2334"/>
</dbReference>